<dbReference type="AlphaFoldDB" id="A0AAE0UQ18"/>
<comment type="caution">
    <text evidence="2">The sequence shown here is derived from an EMBL/GenBank/DDBJ whole genome shotgun (WGS) entry which is preliminary data.</text>
</comment>
<dbReference type="GO" id="GO:0003676">
    <property type="term" value="F:nucleic acid binding"/>
    <property type="evidence" value="ECO:0007669"/>
    <property type="project" value="InterPro"/>
</dbReference>
<dbReference type="Proteomes" id="UP001274896">
    <property type="component" value="Unassembled WGS sequence"/>
</dbReference>
<name>A0AAE0UQ18_9TELE</name>
<evidence type="ECO:0000313" key="3">
    <source>
        <dbReference type="Proteomes" id="UP001274896"/>
    </source>
</evidence>
<accession>A0AAE0UQ18</accession>
<organism evidence="2 3">
    <name type="scientific">Hemibagrus guttatus</name>
    <dbReference type="NCBI Taxonomy" id="175788"/>
    <lineage>
        <taxon>Eukaryota</taxon>
        <taxon>Metazoa</taxon>
        <taxon>Chordata</taxon>
        <taxon>Craniata</taxon>
        <taxon>Vertebrata</taxon>
        <taxon>Euteleostomi</taxon>
        <taxon>Actinopterygii</taxon>
        <taxon>Neopterygii</taxon>
        <taxon>Teleostei</taxon>
        <taxon>Ostariophysi</taxon>
        <taxon>Siluriformes</taxon>
        <taxon>Bagridae</taxon>
        <taxon>Hemibagrus</taxon>
    </lineage>
</organism>
<dbReference type="Gene3D" id="3.30.420.10">
    <property type="entry name" value="Ribonuclease H-like superfamily/Ribonuclease H"/>
    <property type="match status" value="1"/>
</dbReference>
<dbReference type="InterPro" id="IPR036397">
    <property type="entry name" value="RNaseH_sf"/>
</dbReference>
<reference evidence="2" key="1">
    <citation type="submission" date="2023-06" db="EMBL/GenBank/DDBJ databases">
        <title>Male Hemibagrus guttatus genome.</title>
        <authorList>
            <person name="Bian C."/>
        </authorList>
    </citation>
    <scope>NUCLEOTIDE SEQUENCE</scope>
    <source>
        <strain evidence="2">Male_cb2023</strain>
        <tissue evidence="2">Muscle</tissue>
    </source>
</reference>
<dbReference type="EMBL" id="JAUCMX010000023">
    <property type="protein sequence ID" value="KAK3512912.1"/>
    <property type="molecule type" value="Genomic_DNA"/>
</dbReference>
<proteinExistence type="predicted"/>
<feature type="non-terminal residue" evidence="2">
    <location>
        <position position="1"/>
    </location>
</feature>
<gene>
    <name evidence="2" type="ORF">QTP70_028970</name>
</gene>
<evidence type="ECO:0008006" key="4">
    <source>
        <dbReference type="Google" id="ProtNLM"/>
    </source>
</evidence>
<protein>
    <recommendedName>
        <fullName evidence="4">Transposase</fullName>
    </recommendedName>
</protein>
<keyword evidence="3" id="KW-1185">Reference proteome</keyword>
<evidence type="ECO:0000313" key="2">
    <source>
        <dbReference type="EMBL" id="KAK3512912.1"/>
    </source>
</evidence>
<evidence type="ECO:0000256" key="1">
    <source>
        <dbReference type="SAM" id="MobiDB-lite"/>
    </source>
</evidence>
<sequence length="176" mass="19696">MGNGSDRKVSEYTVYRSLLHMRLHSCRPVRTPNLTPVHRRNNGQQWTREHQNWTTEQWKKVAWSDESRFLLHHGDGRVRVPRIPGEHMAPECTMGRRCHGFCSDLSVSGGHFILDDAHQLKPSPSKTELLVIPGDPSPAQDLALSLNNSMISPSATARNLGDPLALLDCSTISQGK</sequence>
<feature type="region of interest" description="Disordered" evidence="1">
    <location>
        <begin position="32"/>
        <end position="51"/>
    </location>
</feature>